<sequence length="705" mass="77751">MVIPTNATNTSSPTTTKSSTFTSTISPSDKHQQDNSLQHNHSTTPPPTSTPPSMLPATQWKTRQTPMGTTNTSRPKTSPPRPRFPRQIPDDAFLRESEEAIQQALTTGDVSNQKRIALRFAPTRTEVAFKLWIPCGAISRSKKLFEVLHELGNATQPTAWQDAKNNHLLRDFRLIPGMGIDFVCTSFKVASALSCLELSLFGSSVRIARFSSFSSRYWVDLVRLPDGITDNEIYDWFQQRGCLPSSIRPSIDSGLPSNQRTVYFSSDKVPTCLFQQNTPVREIAFPDPSDPHTLLRPCIVTHRLSKYNKVTPPSLRPQSKTPGPKTPQTFNSSLLANLAATRTPQASPSVASDSSMPQAALPPSESSILDSADDASLSDFSDMGDDTSPALQKVLIVPTAPPTDSHYQLVTRASYIATDQLIGPIQHIPHSNIRVLDNTMDFEFPITPNVYEPLWIDHCDPDVPISAFDLDMHEHEDSQVPCSGFLDAPSPTTLPAIQKSAICFDVGSMSRANLFDFIDDFLANVLDTNQETTLLRMAAQPSLFARPFFQQLHNAHSDPWTRSHSLYRAYGSTFSSLFASFTAFRDTATYTDLIQTVQDETIPGTRHTLYLATWDLFLLITAPNVYFDPLKVQHLIKSNAVYLAGTLVPLLTDETLVLLARSAMGTALLMYSTTLPPIKTALSALAAHPPSFPSETDSQDHPGCV</sequence>
<protein>
    <submittedName>
        <fullName evidence="2">Uncharacterized protein</fullName>
    </submittedName>
</protein>
<accession>A0A024FWF5</accession>
<feature type="compositionally biased region" description="Polar residues" evidence="1">
    <location>
        <begin position="59"/>
        <end position="68"/>
    </location>
</feature>
<proteinExistence type="predicted"/>
<evidence type="ECO:0000256" key="1">
    <source>
        <dbReference type="SAM" id="MobiDB-lite"/>
    </source>
</evidence>
<dbReference type="InParanoid" id="A0A024FWF5"/>
<organism evidence="2 3">
    <name type="scientific">Albugo candida</name>
    <dbReference type="NCBI Taxonomy" id="65357"/>
    <lineage>
        <taxon>Eukaryota</taxon>
        <taxon>Sar</taxon>
        <taxon>Stramenopiles</taxon>
        <taxon>Oomycota</taxon>
        <taxon>Peronosporomycetes</taxon>
        <taxon>Albuginales</taxon>
        <taxon>Albuginaceae</taxon>
        <taxon>Albugo</taxon>
    </lineage>
</organism>
<reference evidence="2 3" key="1">
    <citation type="submission" date="2012-05" db="EMBL/GenBank/DDBJ databases">
        <title>Recombination and specialization in a pathogen metapopulation.</title>
        <authorList>
            <person name="Gardiner A."/>
            <person name="Kemen E."/>
            <person name="Schultz-Larsen T."/>
            <person name="MacLean D."/>
            <person name="Van Oosterhout C."/>
            <person name="Jones J.D.G."/>
        </authorList>
    </citation>
    <scope>NUCLEOTIDE SEQUENCE [LARGE SCALE GENOMIC DNA]</scope>
    <source>
        <strain evidence="2 3">Ac Nc2</strain>
    </source>
</reference>
<gene>
    <name evidence="2" type="ORF">BN9_129320</name>
</gene>
<dbReference type="OrthoDB" id="163498at2759"/>
<feature type="region of interest" description="Disordered" evidence="1">
    <location>
        <begin position="1"/>
        <end position="88"/>
    </location>
</feature>
<evidence type="ECO:0000313" key="2">
    <source>
        <dbReference type="EMBL" id="CCI11450.1"/>
    </source>
</evidence>
<feature type="compositionally biased region" description="Low complexity" evidence="1">
    <location>
        <begin position="1"/>
        <end position="27"/>
    </location>
</feature>
<dbReference type="EMBL" id="CAIX01001050">
    <property type="protein sequence ID" value="CCI11450.1"/>
    <property type="molecule type" value="Genomic_DNA"/>
</dbReference>
<feature type="compositionally biased region" description="Low complexity" evidence="1">
    <location>
        <begin position="364"/>
        <end position="381"/>
    </location>
</feature>
<feature type="compositionally biased region" description="Polar residues" evidence="1">
    <location>
        <begin position="316"/>
        <end position="357"/>
    </location>
</feature>
<comment type="caution">
    <text evidence="2">The sequence shown here is derived from an EMBL/GenBank/DDBJ whole genome shotgun (WGS) entry which is preliminary data.</text>
</comment>
<feature type="region of interest" description="Disordered" evidence="1">
    <location>
        <begin position="309"/>
        <end position="381"/>
    </location>
</feature>
<evidence type="ECO:0000313" key="3">
    <source>
        <dbReference type="Proteomes" id="UP000053237"/>
    </source>
</evidence>
<name>A0A024FWF5_9STRA</name>
<dbReference type="Proteomes" id="UP000053237">
    <property type="component" value="Unassembled WGS sequence"/>
</dbReference>
<feature type="compositionally biased region" description="Pro residues" evidence="1">
    <location>
        <begin position="44"/>
        <end position="54"/>
    </location>
</feature>
<dbReference type="AlphaFoldDB" id="A0A024FWF5"/>
<keyword evidence="3" id="KW-1185">Reference proteome</keyword>